<dbReference type="OrthoDB" id="9806005at2"/>
<dbReference type="Proteomes" id="UP000032668">
    <property type="component" value="Unassembled WGS sequence"/>
</dbReference>
<dbReference type="Gene3D" id="3.40.630.30">
    <property type="match status" value="1"/>
</dbReference>
<dbReference type="EMBL" id="BANC01000046">
    <property type="protein sequence ID" value="GAN80437.1"/>
    <property type="molecule type" value="Genomic_DNA"/>
</dbReference>
<dbReference type="SUPFAM" id="SSF55729">
    <property type="entry name" value="Acyl-CoA N-acyltransferases (Nat)"/>
    <property type="match status" value="1"/>
</dbReference>
<proteinExistence type="predicted"/>
<dbReference type="AlphaFoldDB" id="A0A0D6PFI1"/>
<dbReference type="RefSeq" id="WP_048878850.1">
    <property type="nucleotide sequence ID" value="NZ_BANC01000046.1"/>
</dbReference>
<sequence length="376" mass="42674">MSNIQIVPVTDKKLLKRFILLPERLHKDDPSYIAPLHMEREEALSPKNPFFGHAEVQFWLAVRDGRDVGRVSAQIDKLALSLNPEAPGLFGMLAAENDPELFRVLLETAASWLRERGMKTIQGPFNLNINEETGALIDGFDTPPMLLMPHDLPYVAQQIETLGMVKAKDVIAYLYDMRVDLPKSVQRLLSRQLPSGITVRPLDMKRIKEEIKNVTSIFNDAWANNWGFVPLTETETDYLAKSLKPLLNPRMTSLVERNGEPVAFMIALPNLNEAINGLDGKILPFGWVKLLWRLKVAGVKTARVPLMGVRRAAAKDMIGSLLPYLMIDMVRREGLKMGYTHIELSWILEDNMPMRRMIESLDAKPYKTYRVFEAGL</sequence>
<dbReference type="InterPro" id="IPR039968">
    <property type="entry name" value="BcerS-like"/>
</dbReference>
<dbReference type="STRING" id="1120923.SAMN02746095_01711"/>
<dbReference type="InterPro" id="IPR016181">
    <property type="entry name" value="Acyl_CoA_acyltransferase"/>
</dbReference>
<organism evidence="1 2">
    <name type="scientific">Acidocella aminolytica 101 = DSM 11237</name>
    <dbReference type="NCBI Taxonomy" id="1120923"/>
    <lineage>
        <taxon>Bacteria</taxon>
        <taxon>Pseudomonadati</taxon>
        <taxon>Pseudomonadota</taxon>
        <taxon>Alphaproteobacteria</taxon>
        <taxon>Acetobacterales</taxon>
        <taxon>Acidocellaceae</taxon>
        <taxon>Acidocella</taxon>
    </lineage>
</organism>
<accession>A0A0D6PFI1</accession>
<dbReference type="PANTHER" id="PTHR41368">
    <property type="entry name" value="PROTEIN YGHO"/>
    <property type="match status" value="1"/>
</dbReference>
<comment type="caution">
    <text evidence="1">The sequence shown here is derived from an EMBL/GenBank/DDBJ whole genome shotgun (WGS) entry which is preliminary data.</text>
</comment>
<evidence type="ECO:0000313" key="2">
    <source>
        <dbReference type="Proteomes" id="UP000032668"/>
    </source>
</evidence>
<evidence type="ECO:0008006" key="3">
    <source>
        <dbReference type="Google" id="ProtNLM"/>
    </source>
</evidence>
<protein>
    <recommendedName>
        <fullName evidence="3">dATP pyrophosphohydrolase</fullName>
    </recommendedName>
</protein>
<name>A0A0D6PFI1_9PROT</name>
<keyword evidence="2" id="KW-1185">Reference proteome</keyword>
<dbReference type="PANTHER" id="PTHR41368:SF1">
    <property type="entry name" value="PROTEIN YGHO"/>
    <property type="match status" value="1"/>
</dbReference>
<gene>
    <name evidence="1" type="ORF">Aam_047_018</name>
</gene>
<evidence type="ECO:0000313" key="1">
    <source>
        <dbReference type="EMBL" id="GAN80437.1"/>
    </source>
</evidence>
<reference evidence="1 2" key="1">
    <citation type="submission" date="2012-11" db="EMBL/GenBank/DDBJ databases">
        <title>Whole genome sequence of Acidocella aminolytica 101 = DSM 11237.</title>
        <authorList>
            <person name="Azuma Y."/>
            <person name="Higashiura N."/>
            <person name="Hirakawa H."/>
            <person name="Matsushita K."/>
        </authorList>
    </citation>
    <scope>NUCLEOTIDE SEQUENCE [LARGE SCALE GENOMIC DNA]</scope>
    <source>
        <strain evidence="2">101 / DSM 11237</strain>
    </source>
</reference>